<dbReference type="AlphaFoldDB" id="A0A9P4NGG8"/>
<organism evidence="1 2">
    <name type="scientific">Tothia fuscella</name>
    <dbReference type="NCBI Taxonomy" id="1048955"/>
    <lineage>
        <taxon>Eukaryota</taxon>
        <taxon>Fungi</taxon>
        <taxon>Dikarya</taxon>
        <taxon>Ascomycota</taxon>
        <taxon>Pezizomycotina</taxon>
        <taxon>Dothideomycetes</taxon>
        <taxon>Pleosporomycetidae</taxon>
        <taxon>Venturiales</taxon>
        <taxon>Cylindrosympodiaceae</taxon>
        <taxon>Tothia</taxon>
    </lineage>
</organism>
<comment type="caution">
    <text evidence="1">The sequence shown here is derived from an EMBL/GenBank/DDBJ whole genome shotgun (WGS) entry which is preliminary data.</text>
</comment>
<dbReference type="EMBL" id="MU007106">
    <property type="protein sequence ID" value="KAF2420765.1"/>
    <property type="molecule type" value="Genomic_DNA"/>
</dbReference>
<gene>
    <name evidence="1" type="ORF">EJ08DRAFT_665489</name>
</gene>
<accession>A0A9P4NGG8</accession>
<protein>
    <submittedName>
        <fullName evidence="1">Uncharacterized protein</fullName>
    </submittedName>
</protein>
<reference evidence="1" key="1">
    <citation type="journal article" date="2020" name="Stud. Mycol.">
        <title>101 Dothideomycetes genomes: a test case for predicting lifestyles and emergence of pathogens.</title>
        <authorList>
            <person name="Haridas S."/>
            <person name="Albert R."/>
            <person name="Binder M."/>
            <person name="Bloem J."/>
            <person name="Labutti K."/>
            <person name="Salamov A."/>
            <person name="Andreopoulos B."/>
            <person name="Baker S."/>
            <person name="Barry K."/>
            <person name="Bills G."/>
            <person name="Bluhm B."/>
            <person name="Cannon C."/>
            <person name="Castanera R."/>
            <person name="Culley D."/>
            <person name="Daum C."/>
            <person name="Ezra D."/>
            <person name="Gonzalez J."/>
            <person name="Henrissat B."/>
            <person name="Kuo A."/>
            <person name="Liang C."/>
            <person name="Lipzen A."/>
            <person name="Lutzoni F."/>
            <person name="Magnuson J."/>
            <person name="Mondo S."/>
            <person name="Nolan M."/>
            <person name="Ohm R."/>
            <person name="Pangilinan J."/>
            <person name="Park H.-J."/>
            <person name="Ramirez L."/>
            <person name="Alfaro M."/>
            <person name="Sun H."/>
            <person name="Tritt A."/>
            <person name="Yoshinaga Y."/>
            <person name="Zwiers L.-H."/>
            <person name="Turgeon B."/>
            <person name="Goodwin S."/>
            <person name="Spatafora J."/>
            <person name="Crous P."/>
            <person name="Grigoriev I."/>
        </authorList>
    </citation>
    <scope>NUCLEOTIDE SEQUENCE</scope>
    <source>
        <strain evidence="1">CBS 130266</strain>
    </source>
</reference>
<sequence length="881" mass="99910">MSVNPQADIVLASQGILGLASTIYKRVCESGATSPTTIDALALLEPYAPLSPEYHAALASAKSKATEQEPRKLYKKLRVQQPSGPNQIKSVKHMLEPFIELLHVPDAVADLDDFLRGEAGVTAKKQGGVSILPIDRIPALLEHMRSINQEDSNAVLNVYGLQGAAWIAFYCKDMLGLKTCVISVKEDDKTNEKTTFTIPLKPCKSYADAKVRFFVNSTESAISLHHLGRLKDFIGVHQPASKLTLDSYPEQLVASTNSDKTSPRCVYSCDKRVFVHWHFEDMCSRREYEPISHFVAAHTMQNIANYIKRLDASRKDTTPEAAMAILGVLGFNPCEPQFYRDRIDALACSIISYDPVHEERMTGLVDVRLDSDADYRWLYIRSTEYMSPLFWDQPELSKEDIKMTLTKLGDRDKEFRDLRNKEYFSPKAIEARHTATSQFDGPLRRMFRIARDYITLGPGYSSSKMEEEPDNTLFYVLQHAIKIASVLAFTDWVDSVRRLSSDCFKPQPPELAFLTLPREPPNQDTYASQQPFVKEAIALSTSLSKYQINHVLPWTPGWIGLQLPGIVVLRYLACLPESRCLKGCLVSYMIGHILVEGECPIDNFREADQLDVEHWRYPTGGKDTAMNHESPPIGLRTISPRDEFYERRVQTKVKVEKTNALIQSELVYDNDIMPLSHRLIENNTYHALVTKPCPHPVDAGITKIRWRDEYRLQGFDFQEGFWIQRAEQTVKNGYNFLLQHVNNNPTGQWVACHLEGNDTSLVTVIFQRQSCLHCLLMSADKMIKAKFPIIEPGTKNWVGEPETWTLAIVPDVGDVVVPEKRRPPLLDEIHYFETQIDAGTITEDEAVRQLTLIKEEQEAKAAAERDDDANVELVVREDWGT</sequence>
<evidence type="ECO:0000313" key="2">
    <source>
        <dbReference type="Proteomes" id="UP000800235"/>
    </source>
</evidence>
<proteinExistence type="predicted"/>
<keyword evidence="2" id="KW-1185">Reference proteome</keyword>
<dbReference type="Proteomes" id="UP000800235">
    <property type="component" value="Unassembled WGS sequence"/>
</dbReference>
<name>A0A9P4NGG8_9PEZI</name>
<evidence type="ECO:0000313" key="1">
    <source>
        <dbReference type="EMBL" id="KAF2420765.1"/>
    </source>
</evidence>